<comment type="caution">
    <text evidence="1">The sequence shown here is derived from an EMBL/GenBank/DDBJ whole genome shotgun (WGS) entry which is preliminary data.</text>
</comment>
<accession>A0A3M6T8E2</accession>
<gene>
    <name evidence="1" type="ORF">pdam_00019642</name>
</gene>
<proteinExistence type="predicted"/>
<evidence type="ECO:0000313" key="1">
    <source>
        <dbReference type="EMBL" id="RMX37544.1"/>
    </source>
</evidence>
<reference evidence="1 2" key="1">
    <citation type="journal article" date="2018" name="Sci. Rep.">
        <title>Comparative analysis of the Pocillopora damicornis genome highlights role of immune system in coral evolution.</title>
        <authorList>
            <person name="Cunning R."/>
            <person name="Bay R.A."/>
            <person name="Gillette P."/>
            <person name="Baker A.C."/>
            <person name="Traylor-Knowles N."/>
        </authorList>
    </citation>
    <scope>NUCLEOTIDE SEQUENCE [LARGE SCALE GENOMIC DNA]</scope>
    <source>
        <strain evidence="1">RSMAS</strain>
        <tissue evidence="1">Whole animal</tissue>
    </source>
</reference>
<organism evidence="1 2">
    <name type="scientific">Pocillopora damicornis</name>
    <name type="common">Cauliflower coral</name>
    <name type="synonym">Millepora damicornis</name>
    <dbReference type="NCBI Taxonomy" id="46731"/>
    <lineage>
        <taxon>Eukaryota</taxon>
        <taxon>Metazoa</taxon>
        <taxon>Cnidaria</taxon>
        <taxon>Anthozoa</taxon>
        <taxon>Hexacorallia</taxon>
        <taxon>Scleractinia</taxon>
        <taxon>Astrocoeniina</taxon>
        <taxon>Pocilloporidae</taxon>
        <taxon>Pocillopora</taxon>
    </lineage>
</organism>
<keyword evidence="2" id="KW-1185">Reference proteome</keyword>
<dbReference type="AlphaFoldDB" id="A0A3M6T8E2"/>
<name>A0A3M6T8E2_POCDA</name>
<dbReference type="EMBL" id="RCHS01004099">
    <property type="protein sequence ID" value="RMX37544.1"/>
    <property type="molecule type" value="Genomic_DNA"/>
</dbReference>
<evidence type="ECO:0000313" key="2">
    <source>
        <dbReference type="Proteomes" id="UP000275408"/>
    </source>
</evidence>
<protein>
    <submittedName>
        <fullName evidence="1">Uncharacterized protein</fullName>
    </submittedName>
</protein>
<dbReference type="Proteomes" id="UP000275408">
    <property type="component" value="Unassembled WGS sequence"/>
</dbReference>
<sequence length="59" mass="7099">MTKRGVRVVYRSKNIDFQPRLFTVSVGGKRFPVTLFKRFVELRPLNMQWSDPFYLSIFE</sequence>